<name>A0A8D0P062_PIG</name>
<evidence type="ECO:0000256" key="7">
    <source>
        <dbReference type="ARBA" id="ARBA00023212"/>
    </source>
</evidence>
<dbReference type="Proteomes" id="UP000694727">
    <property type="component" value="Unplaced"/>
</dbReference>
<dbReference type="InterPro" id="IPR004000">
    <property type="entry name" value="Actin"/>
</dbReference>
<dbReference type="Proteomes" id="UP000694726">
    <property type="component" value="Unplaced"/>
</dbReference>
<dbReference type="Proteomes" id="UP000694724">
    <property type="component" value="Unplaced"/>
</dbReference>
<proteinExistence type="inferred from homology"/>
<dbReference type="Ensembl" id="ENSSSCT00060028862.1">
    <property type="protein sequence ID" value="ENSSSCP00060012367.1"/>
    <property type="gene ID" value="ENSSSCG00060021270.1"/>
</dbReference>
<dbReference type="FunFam" id="3.30.420.40:FF:000205">
    <property type="entry name" value="Actin, alpha skeletal muscle"/>
    <property type="match status" value="1"/>
</dbReference>
<dbReference type="GO" id="GO:0005524">
    <property type="term" value="F:ATP binding"/>
    <property type="evidence" value="ECO:0007669"/>
    <property type="project" value="UniProtKB-KW"/>
</dbReference>
<evidence type="ECO:0000313" key="9">
    <source>
        <dbReference type="Ensembl" id="ENSSSCP00015026586.1"/>
    </source>
</evidence>
<comment type="subcellular location">
    <subcellularLocation>
        <location evidence="1">Cytoplasm</location>
        <location evidence="1">Cytoskeleton</location>
    </subcellularLocation>
</comment>
<gene>
    <name evidence="9" type="primary">ACTA2</name>
</gene>
<dbReference type="InterPro" id="IPR043129">
    <property type="entry name" value="ATPase_NBD"/>
</dbReference>
<dbReference type="Proteomes" id="UP000694570">
    <property type="component" value="Unplaced"/>
</dbReference>
<dbReference type="PROSITE" id="PS00432">
    <property type="entry name" value="ACTINS_2"/>
    <property type="match status" value="1"/>
</dbReference>
<keyword evidence="3" id="KW-0963">Cytoplasm</keyword>
<dbReference type="PANTHER" id="PTHR11937">
    <property type="entry name" value="ACTIN"/>
    <property type="match status" value="1"/>
</dbReference>
<dbReference type="GO" id="GO:0005856">
    <property type="term" value="C:cytoskeleton"/>
    <property type="evidence" value="ECO:0007669"/>
    <property type="project" value="UniProtKB-SubCell"/>
</dbReference>
<sequence>MCTLPLCPSLPSGHWYDDFSIYTFISPLPVTRVALTFLCLRFLCPELAGPICIHQQDALLCILGKTGSITNSALGIALQIMFETFNVPAMYVAIQAVLSLYASGRTTGIVLDSGDGVTHNVPIYEGYALPHAIMRLDLAGRDLTDYLMKILTERGYSFVTTAEREIVRDIKEKLCYVALDFENEMATAASSSSLEKSYELPDGQVITIGNERFRCPETLFQPSFIGMESAGIHETTYNSIMKCDIDIRKDLYANNVLSGGTTMYPGIADRMQKEITALAPSTMKIKIIAPPERKYSVWIGGSILASLSTFQQMWISKQEYDEAGPSIVHRKCF</sequence>
<dbReference type="Gene3D" id="3.30.420.40">
    <property type="match status" value="3"/>
</dbReference>
<dbReference type="FunFam" id="3.30.420.40:FF:000131">
    <property type="entry name" value="Actin, alpha skeletal muscle"/>
    <property type="match status" value="1"/>
</dbReference>
<dbReference type="InterPro" id="IPR004001">
    <property type="entry name" value="Actin_CS"/>
</dbReference>
<evidence type="ECO:0000256" key="4">
    <source>
        <dbReference type="ARBA" id="ARBA00022741"/>
    </source>
</evidence>
<dbReference type="Proteomes" id="UP000694725">
    <property type="component" value="Unplaced"/>
</dbReference>
<keyword evidence="6" id="KW-0558">Oxidation</keyword>
<dbReference type="Gene3D" id="3.90.640.10">
    <property type="entry name" value="Actin, Chain A, domain 4"/>
    <property type="match status" value="1"/>
</dbReference>
<dbReference type="SUPFAM" id="SSF53067">
    <property type="entry name" value="Actin-like ATPase domain"/>
    <property type="match status" value="2"/>
</dbReference>
<dbReference type="Ensembl" id="ENSSSCT00050031405.1">
    <property type="protein sequence ID" value="ENSSSCP00050013112.1"/>
    <property type="gene ID" value="ENSSSCG00050023225.1"/>
</dbReference>
<keyword evidence="4" id="KW-0547">Nucleotide-binding</keyword>
<evidence type="ECO:0000256" key="5">
    <source>
        <dbReference type="ARBA" id="ARBA00022840"/>
    </source>
</evidence>
<keyword evidence="5" id="KW-0067">ATP-binding</keyword>
<dbReference type="PRINTS" id="PR00190">
    <property type="entry name" value="ACTIN"/>
</dbReference>
<dbReference type="Ensembl" id="ENSSSCT00055002268.1">
    <property type="protein sequence ID" value="ENSSSCP00055001719.1"/>
    <property type="gene ID" value="ENSSSCG00055001168.1"/>
</dbReference>
<dbReference type="Pfam" id="PF00022">
    <property type="entry name" value="Actin"/>
    <property type="match status" value="1"/>
</dbReference>
<keyword evidence="7" id="KW-0206">Cytoskeleton</keyword>
<dbReference type="FunFam" id="3.30.420.40:FF:000058">
    <property type="entry name" value="Putative actin-related protein 5"/>
    <property type="match status" value="1"/>
</dbReference>
<dbReference type="Ensembl" id="ENSSSCT00040068317.1">
    <property type="protein sequence ID" value="ENSSSCP00040029071.1"/>
    <property type="gene ID" value="ENSSSCG00040049978.1"/>
</dbReference>
<evidence type="ECO:0000256" key="3">
    <source>
        <dbReference type="ARBA" id="ARBA00022490"/>
    </source>
</evidence>
<dbReference type="Ensembl" id="ENSSSCT00015066361.1">
    <property type="protein sequence ID" value="ENSSSCP00015026586.1"/>
    <property type="gene ID" value="ENSSSCG00015048294.1"/>
</dbReference>
<evidence type="ECO:0000256" key="2">
    <source>
        <dbReference type="ARBA" id="ARBA00006752"/>
    </source>
</evidence>
<dbReference type="GO" id="GO:0005829">
    <property type="term" value="C:cytosol"/>
    <property type="evidence" value="ECO:0007669"/>
    <property type="project" value="UniProtKB-ARBA"/>
</dbReference>
<dbReference type="AlphaFoldDB" id="A0A8D0P062"/>
<comment type="similarity">
    <text evidence="2 8">Belongs to the actin family.</text>
</comment>
<dbReference type="SMART" id="SM00268">
    <property type="entry name" value="ACTIN"/>
    <property type="match status" value="1"/>
</dbReference>
<evidence type="ECO:0000256" key="6">
    <source>
        <dbReference type="ARBA" id="ARBA00023097"/>
    </source>
</evidence>
<evidence type="ECO:0000256" key="1">
    <source>
        <dbReference type="ARBA" id="ARBA00004245"/>
    </source>
</evidence>
<dbReference type="Ensembl" id="ENSSSCT00030039065.1">
    <property type="protein sequence ID" value="ENSSSCP00030017973.1"/>
    <property type="gene ID" value="ENSSSCG00030027954.1"/>
</dbReference>
<dbReference type="Ensembl" id="ENSSSCT00025088315.1">
    <property type="protein sequence ID" value="ENSSSCP00025038570.1"/>
    <property type="gene ID" value="ENSSSCG00025063978.1"/>
</dbReference>
<reference evidence="9" key="1">
    <citation type="submission" date="2025-05" db="UniProtKB">
        <authorList>
            <consortium name="Ensembl"/>
        </authorList>
    </citation>
    <scope>IDENTIFICATION</scope>
</reference>
<accession>A0A8D0P062</accession>
<dbReference type="FunFam" id="3.90.640.10:FF:000047">
    <property type="entry name" value="Actin, alpha skeletal muscle"/>
    <property type="match status" value="1"/>
</dbReference>
<dbReference type="Proteomes" id="UP000694571">
    <property type="component" value="Unplaced"/>
</dbReference>
<dbReference type="Ensembl" id="ENSSSCT00065049491.1">
    <property type="protein sequence ID" value="ENSSSCP00065021410.1"/>
    <property type="gene ID" value="ENSSSCG00065036253.1"/>
</dbReference>
<dbReference type="Proteomes" id="UP000694723">
    <property type="component" value="Unplaced"/>
</dbReference>
<protein>
    <submittedName>
        <fullName evidence="9">Actin alpha 2, smooth muscle</fullName>
    </submittedName>
</protein>
<evidence type="ECO:0000256" key="8">
    <source>
        <dbReference type="RuleBase" id="RU000487"/>
    </source>
</evidence>
<organism evidence="9 10">
    <name type="scientific">Sus scrofa</name>
    <name type="common">Pig</name>
    <dbReference type="NCBI Taxonomy" id="9823"/>
    <lineage>
        <taxon>Eukaryota</taxon>
        <taxon>Metazoa</taxon>
        <taxon>Chordata</taxon>
        <taxon>Craniata</taxon>
        <taxon>Vertebrata</taxon>
        <taxon>Euteleostomi</taxon>
        <taxon>Mammalia</taxon>
        <taxon>Eutheria</taxon>
        <taxon>Laurasiatheria</taxon>
        <taxon>Artiodactyla</taxon>
        <taxon>Suina</taxon>
        <taxon>Suidae</taxon>
        <taxon>Sus</taxon>
    </lineage>
</organism>
<dbReference type="Proteomes" id="UP000694722">
    <property type="component" value="Unplaced"/>
</dbReference>
<evidence type="ECO:0000313" key="10">
    <source>
        <dbReference type="Proteomes" id="UP000694726"/>
    </source>
</evidence>